<evidence type="ECO:0000313" key="2">
    <source>
        <dbReference type="Proteomes" id="UP001213681"/>
    </source>
</evidence>
<dbReference type="Gene3D" id="1.25.40.10">
    <property type="entry name" value="Tetratricopeptide repeat domain"/>
    <property type="match status" value="2"/>
</dbReference>
<dbReference type="GeneID" id="81594241"/>
<accession>A0AAD6CGV2</accession>
<dbReference type="PANTHER" id="PTHR46082:SF11">
    <property type="entry name" value="AAA+ ATPASE DOMAIN-CONTAINING PROTEIN-RELATED"/>
    <property type="match status" value="1"/>
</dbReference>
<dbReference type="RefSeq" id="XP_056771765.1">
    <property type="nucleotide sequence ID" value="XM_056903998.1"/>
</dbReference>
<reference evidence="1" key="2">
    <citation type="journal article" date="2023" name="IMA Fungus">
        <title>Comparative genomic study of the Penicillium genus elucidates a diverse pangenome and 15 lateral gene transfer events.</title>
        <authorList>
            <person name="Petersen C."/>
            <person name="Sorensen T."/>
            <person name="Nielsen M.R."/>
            <person name="Sondergaard T.E."/>
            <person name="Sorensen J.L."/>
            <person name="Fitzpatrick D.A."/>
            <person name="Frisvad J.C."/>
            <person name="Nielsen K.L."/>
        </authorList>
    </citation>
    <scope>NUCLEOTIDE SEQUENCE</scope>
    <source>
        <strain evidence="1">IBT 16125</strain>
    </source>
</reference>
<dbReference type="Pfam" id="PF13374">
    <property type="entry name" value="TPR_10"/>
    <property type="match status" value="2"/>
</dbReference>
<proteinExistence type="predicted"/>
<dbReference type="Proteomes" id="UP001213681">
    <property type="component" value="Unassembled WGS sequence"/>
</dbReference>
<dbReference type="SUPFAM" id="SSF48452">
    <property type="entry name" value="TPR-like"/>
    <property type="match status" value="2"/>
</dbReference>
<dbReference type="InterPro" id="IPR053137">
    <property type="entry name" value="NLR-like"/>
</dbReference>
<dbReference type="InterPro" id="IPR011990">
    <property type="entry name" value="TPR-like_helical_dom_sf"/>
</dbReference>
<dbReference type="Pfam" id="PF13424">
    <property type="entry name" value="TPR_12"/>
    <property type="match status" value="1"/>
</dbReference>
<dbReference type="AlphaFoldDB" id="A0AAD6CGV2"/>
<comment type="caution">
    <text evidence="1">The sequence shown here is derived from an EMBL/GenBank/DDBJ whole genome shotgun (WGS) entry which is preliminary data.</text>
</comment>
<organism evidence="1 2">
    <name type="scientific">Penicillium daleae</name>
    <dbReference type="NCBI Taxonomy" id="63821"/>
    <lineage>
        <taxon>Eukaryota</taxon>
        <taxon>Fungi</taxon>
        <taxon>Dikarya</taxon>
        <taxon>Ascomycota</taxon>
        <taxon>Pezizomycotina</taxon>
        <taxon>Eurotiomycetes</taxon>
        <taxon>Eurotiomycetidae</taxon>
        <taxon>Eurotiales</taxon>
        <taxon>Aspergillaceae</taxon>
        <taxon>Penicillium</taxon>
    </lineage>
</organism>
<sequence>MHRLVQLTVRTWLKAHGQLEQWKGLFIENLYSKFPTAEYENWERYRSLFPHMKVAVSQRPESPVSVQQWATLLYRGAWYAQESGYITESMEMAYRSRKYRLKVFGAENEEALESTAMLAGAYQLVGRWEEAEQLFVQVMETRKSKLGADHPDTLTSMANLASTFWYQGRWEEAEQLFMQVMETRKAKLGADHPSTLTSMGNLASTLWNQGRWEEAEQLEVQVMETRKAKLGADHPDTLTSMANLAFTLESTGRRSEAIDLLRICVAKQQRILGPAHPDTVSNSDTLLAWETGDVAIKA</sequence>
<evidence type="ECO:0000313" key="1">
    <source>
        <dbReference type="EMBL" id="KAJ5464918.1"/>
    </source>
</evidence>
<gene>
    <name evidence="1" type="ORF">N7458_000604</name>
</gene>
<keyword evidence="2" id="KW-1185">Reference proteome</keyword>
<reference evidence="1" key="1">
    <citation type="submission" date="2022-12" db="EMBL/GenBank/DDBJ databases">
        <authorList>
            <person name="Petersen C."/>
        </authorList>
    </citation>
    <scope>NUCLEOTIDE SEQUENCE</scope>
    <source>
        <strain evidence="1">IBT 16125</strain>
    </source>
</reference>
<name>A0AAD6CGV2_9EURO</name>
<protein>
    <submittedName>
        <fullName evidence="1">Tetratricopeptide-like helical</fullName>
    </submittedName>
</protein>
<dbReference type="PANTHER" id="PTHR46082">
    <property type="entry name" value="ATP/GTP-BINDING PROTEIN-RELATED"/>
    <property type="match status" value="1"/>
</dbReference>
<dbReference type="EMBL" id="JAPVEA010000001">
    <property type="protein sequence ID" value="KAJ5464918.1"/>
    <property type="molecule type" value="Genomic_DNA"/>
</dbReference>